<gene>
    <name evidence="10" type="ORF">NK125_08435</name>
</gene>
<dbReference type="CDD" id="cd00383">
    <property type="entry name" value="trans_reg_C"/>
    <property type="match status" value="1"/>
</dbReference>
<dbReference type="SMART" id="SM00862">
    <property type="entry name" value="Trans_reg_C"/>
    <property type="match status" value="1"/>
</dbReference>
<feature type="DNA-binding region" description="OmpR/PhoB-type" evidence="7">
    <location>
        <begin position="136"/>
        <end position="235"/>
    </location>
</feature>
<organism evidence="10 11">
    <name type="scientific">Aequitasia blattaphilus</name>
    <dbReference type="NCBI Taxonomy" id="2949332"/>
    <lineage>
        <taxon>Bacteria</taxon>
        <taxon>Bacillati</taxon>
        <taxon>Bacillota</taxon>
        <taxon>Clostridia</taxon>
        <taxon>Lachnospirales</taxon>
        <taxon>Lachnospiraceae</taxon>
        <taxon>Aequitasia</taxon>
    </lineage>
</organism>
<comment type="function">
    <text evidence="5">May play the central regulatory role in sporulation. It may be an element of the effector pathway responsible for the activation of sporulation genes in response to nutritional stress. Spo0A may act in concert with spo0H (a sigma factor) to control the expression of some genes that are critical to the sporulation process.</text>
</comment>
<dbReference type="PROSITE" id="PS50110">
    <property type="entry name" value="RESPONSE_REGULATORY"/>
    <property type="match status" value="1"/>
</dbReference>
<sequence>MDSLIKNKKILIVDDEKEIVNILRTVLLKEGFRKIYAAQDGKTGLQTFYDVKPDLVILDIMLPDQEGYDVCKEIRYSSNIPILFLSAKTEEIDRVLGLSIGADDYITKPFSPREVTLRVKINLKKNIIMDNTSKEDLTLKFGPYKIDQKKVEVTKRGEVIQLKPKEYRMFLFMANNLNHIISKEQFCNKVWGEDFEGFDNTIMVHIRRLREKLEDDPSNPQYILNVKGLGYKLSVKDEE</sequence>
<feature type="modified residue" description="4-aspartylphosphate" evidence="6">
    <location>
        <position position="59"/>
    </location>
</feature>
<dbReference type="SUPFAM" id="SSF46894">
    <property type="entry name" value="C-terminal effector domain of the bipartite response regulators"/>
    <property type="match status" value="1"/>
</dbReference>
<evidence type="ECO:0000256" key="4">
    <source>
        <dbReference type="ARBA" id="ARBA00023163"/>
    </source>
</evidence>
<dbReference type="Gene3D" id="6.10.250.690">
    <property type="match status" value="1"/>
</dbReference>
<reference evidence="10 11" key="1">
    <citation type="journal article" date="2022" name="Genome Biol. Evol.">
        <title>Host diet, physiology and behaviors set the stage for Lachnospiraceae cladogenesis.</title>
        <authorList>
            <person name="Vera-Ponce De Leon A."/>
            <person name="Schneider M."/>
            <person name="Jahnes B.C."/>
            <person name="Sadowski V."/>
            <person name="Camuy-Velez L.A."/>
            <person name="Duan J."/>
            <person name="Sabree Z.L."/>
        </authorList>
    </citation>
    <scope>NUCLEOTIDE SEQUENCE [LARGE SCALE GENOMIC DNA]</scope>
    <source>
        <strain evidence="10 11">PAL113</strain>
    </source>
</reference>
<evidence type="ECO:0000313" key="10">
    <source>
        <dbReference type="EMBL" id="MCP1102437.1"/>
    </source>
</evidence>
<dbReference type="InterPro" id="IPR036388">
    <property type="entry name" value="WH-like_DNA-bd_sf"/>
</dbReference>
<dbReference type="InterPro" id="IPR039420">
    <property type="entry name" value="WalR-like"/>
</dbReference>
<evidence type="ECO:0000256" key="6">
    <source>
        <dbReference type="PROSITE-ProRule" id="PRU00169"/>
    </source>
</evidence>
<dbReference type="InterPro" id="IPR001867">
    <property type="entry name" value="OmpR/PhoB-type_DNA-bd"/>
</dbReference>
<dbReference type="InterPro" id="IPR016032">
    <property type="entry name" value="Sig_transdc_resp-reg_C-effctor"/>
</dbReference>
<evidence type="ECO:0000256" key="2">
    <source>
        <dbReference type="ARBA" id="ARBA00023015"/>
    </source>
</evidence>
<dbReference type="SMART" id="SM00448">
    <property type="entry name" value="REC"/>
    <property type="match status" value="1"/>
</dbReference>
<dbReference type="InterPro" id="IPR001789">
    <property type="entry name" value="Sig_transdc_resp-reg_receiver"/>
</dbReference>
<dbReference type="Gene3D" id="1.10.10.10">
    <property type="entry name" value="Winged helix-like DNA-binding domain superfamily/Winged helix DNA-binding domain"/>
    <property type="match status" value="1"/>
</dbReference>
<dbReference type="InterPro" id="IPR011006">
    <property type="entry name" value="CheY-like_superfamily"/>
</dbReference>
<evidence type="ECO:0000256" key="5">
    <source>
        <dbReference type="ARBA" id="ARBA00024867"/>
    </source>
</evidence>
<keyword evidence="11" id="KW-1185">Reference proteome</keyword>
<feature type="domain" description="Response regulatory" evidence="8">
    <location>
        <begin position="9"/>
        <end position="123"/>
    </location>
</feature>
<keyword evidence="4" id="KW-0804">Transcription</keyword>
<protein>
    <recommendedName>
        <fullName evidence="1">Stage 0 sporulation protein A homolog</fullName>
    </recommendedName>
</protein>
<keyword evidence="6" id="KW-0597">Phosphoprotein</keyword>
<accession>A0ABT1EBW9</accession>
<evidence type="ECO:0000256" key="7">
    <source>
        <dbReference type="PROSITE-ProRule" id="PRU01091"/>
    </source>
</evidence>
<name>A0ABT1EBW9_9FIRM</name>
<dbReference type="Pfam" id="PF00072">
    <property type="entry name" value="Response_reg"/>
    <property type="match status" value="1"/>
</dbReference>
<evidence type="ECO:0000313" key="11">
    <source>
        <dbReference type="Proteomes" id="UP001523566"/>
    </source>
</evidence>
<evidence type="ECO:0000259" key="8">
    <source>
        <dbReference type="PROSITE" id="PS50110"/>
    </source>
</evidence>
<dbReference type="PROSITE" id="PS51755">
    <property type="entry name" value="OMPR_PHOB"/>
    <property type="match status" value="1"/>
</dbReference>
<proteinExistence type="predicted"/>
<dbReference type="SUPFAM" id="SSF52172">
    <property type="entry name" value="CheY-like"/>
    <property type="match status" value="1"/>
</dbReference>
<dbReference type="PANTHER" id="PTHR48111:SF52">
    <property type="entry name" value="TRANSCRIPTIONAL REGULATORY PROTEIN YVRH"/>
    <property type="match status" value="1"/>
</dbReference>
<dbReference type="Gene3D" id="3.40.50.2300">
    <property type="match status" value="1"/>
</dbReference>
<evidence type="ECO:0000256" key="1">
    <source>
        <dbReference type="ARBA" id="ARBA00018672"/>
    </source>
</evidence>
<feature type="domain" description="OmpR/PhoB-type" evidence="9">
    <location>
        <begin position="136"/>
        <end position="235"/>
    </location>
</feature>
<dbReference type="Pfam" id="PF00486">
    <property type="entry name" value="Trans_reg_C"/>
    <property type="match status" value="1"/>
</dbReference>
<dbReference type="EMBL" id="JAMZFW010000010">
    <property type="protein sequence ID" value="MCP1102437.1"/>
    <property type="molecule type" value="Genomic_DNA"/>
</dbReference>
<comment type="caution">
    <text evidence="10">The sequence shown here is derived from an EMBL/GenBank/DDBJ whole genome shotgun (WGS) entry which is preliminary data.</text>
</comment>
<evidence type="ECO:0000256" key="3">
    <source>
        <dbReference type="ARBA" id="ARBA00023125"/>
    </source>
</evidence>
<dbReference type="RefSeq" id="WP_262066222.1">
    <property type="nucleotide sequence ID" value="NZ_JAMXOD010000010.1"/>
</dbReference>
<dbReference type="PANTHER" id="PTHR48111">
    <property type="entry name" value="REGULATOR OF RPOS"/>
    <property type="match status" value="1"/>
</dbReference>
<evidence type="ECO:0000259" key="9">
    <source>
        <dbReference type="PROSITE" id="PS51755"/>
    </source>
</evidence>
<keyword evidence="2" id="KW-0805">Transcription regulation</keyword>
<keyword evidence="3 7" id="KW-0238">DNA-binding</keyword>
<dbReference type="CDD" id="cd17574">
    <property type="entry name" value="REC_OmpR"/>
    <property type="match status" value="1"/>
</dbReference>
<dbReference type="Proteomes" id="UP001523566">
    <property type="component" value="Unassembled WGS sequence"/>
</dbReference>